<dbReference type="SUPFAM" id="SSF101353">
    <property type="entry name" value="Putative anticodon-binding domain of alanyl-tRNA synthetase (AlaRS)"/>
    <property type="match status" value="1"/>
</dbReference>
<feature type="binding site" evidence="14">
    <location>
        <position position="572"/>
    </location>
    <ligand>
        <name>Zn(2+)</name>
        <dbReference type="ChEBI" id="CHEBI:29105"/>
    </ligand>
</feature>
<dbReference type="AlphaFoldDB" id="A0A1J0GH72"/>
<keyword evidence="3 14" id="KW-0820">tRNA-binding</keyword>
<proteinExistence type="inferred from homology"/>
<dbReference type="InterPro" id="IPR018162">
    <property type="entry name" value="Ala-tRNA-ligase_IIc_anticod-bd"/>
</dbReference>
<evidence type="ECO:0000313" key="17">
    <source>
        <dbReference type="Proteomes" id="UP000182569"/>
    </source>
</evidence>
<dbReference type="SUPFAM" id="SSF55681">
    <property type="entry name" value="Class II aaRS and biotin synthetases"/>
    <property type="match status" value="1"/>
</dbReference>
<dbReference type="InterPro" id="IPR050058">
    <property type="entry name" value="Ala-tRNA_ligase"/>
</dbReference>
<dbReference type="GO" id="GO:0006419">
    <property type="term" value="P:alanyl-tRNA aminoacylation"/>
    <property type="evidence" value="ECO:0007669"/>
    <property type="project" value="UniProtKB-UniRule"/>
</dbReference>
<organism evidence="16 17">
    <name type="scientific">Clostridium estertheticum subsp. estertheticum</name>
    <dbReference type="NCBI Taxonomy" id="1552"/>
    <lineage>
        <taxon>Bacteria</taxon>
        <taxon>Bacillati</taxon>
        <taxon>Bacillota</taxon>
        <taxon>Clostridia</taxon>
        <taxon>Eubacteriales</taxon>
        <taxon>Clostridiaceae</taxon>
        <taxon>Clostridium</taxon>
    </lineage>
</organism>
<dbReference type="Gene3D" id="3.30.54.20">
    <property type="match status" value="1"/>
</dbReference>
<dbReference type="InterPro" id="IPR012947">
    <property type="entry name" value="tRNA_SAD"/>
</dbReference>
<dbReference type="EMBL" id="CP015756">
    <property type="protein sequence ID" value="APC40669.1"/>
    <property type="molecule type" value="Genomic_DNA"/>
</dbReference>
<evidence type="ECO:0000259" key="15">
    <source>
        <dbReference type="PROSITE" id="PS50860"/>
    </source>
</evidence>
<dbReference type="InterPro" id="IPR002318">
    <property type="entry name" value="Ala-tRNA-lgiase_IIc"/>
</dbReference>
<evidence type="ECO:0000256" key="2">
    <source>
        <dbReference type="ARBA" id="ARBA00022490"/>
    </source>
</evidence>
<dbReference type="OrthoDB" id="9803884at2"/>
<dbReference type="Gene3D" id="3.30.930.10">
    <property type="entry name" value="Bira Bifunctional Protein, Domain 2"/>
    <property type="match status" value="1"/>
</dbReference>
<dbReference type="PRINTS" id="PR00980">
    <property type="entry name" value="TRNASYNTHALA"/>
</dbReference>
<dbReference type="GO" id="GO:0008270">
    <property type="term" value="F:zinc ion binding"/>
    <property type="evidence" value="ECO:0007669"/>
    <property type="project" value="UniProtKB-UniRule"/>
</dbReference>
<dbReference type="GO" id="GO:0002161">
    <property type="term" value="F:aminoacyl-tRNA deacylase activity"/>
    <property type="evidence" value="ECO:0007669"/>
    <property type="project" value="TreeGrafter"/>
</dbReference>
<dbReference type="InterPro" id="IPR018163">
    <property type="entry name" value="Thr/Ala-tRNA-synth_IIc_edit"/>
</dbReference>
<evidence type="ECO:0000256" key="4">
    <source>
        <dbReference type="ARBA" id="ARBA00022598"/>
    </source>
</evidence>
<dbReference type="Gene3D" id="3.10.310.40">
    <property type="match status" value="1"/>
</dbReference>
<dbReference type="PROSITE" id="PS50860">
    <property type="entry name" value="AA_TRNA_LIGASE_II_ALA"/>
    <property type="match status" value="1"/>
</dbReference>
<dbReference type="GO" id="GO:0016740">
    <property type="term" value="F:transferase activity"/>
    <property type="evidence" value="ECO:0007669"/>
    <property type="project" value="UniProtKB-ARBA"/>
</dbReference>
<evidence type="ECO:0000256" key="9">
    <source>
        <dbReference type="ARBA" id="ARBA00022884"/>
    </source>
</evidence>
<evidence type="ECO:0000313" key="16">
    <source>
        <dbReference type="EMBL" id="APC40669.1"/>
    </source>
</evidence>
<dbReference type="GO" id="GO:0005524">
    <property type="term" value="F:ATP binding"/>
    <property type="evidence" value="ECO:0007669"/>
    <property type="project" value="UniProtKB-UniRule"/>
</dbReference>
<dbReference type="SUPFAM" id="SSF50447">
    <property type="entry name" value="Translation proteins"/>
    <property type="match status" value="1"/>
</dbReference>
<gene>
    <name evidence="14" type="primary">alaS</name>
    <name evidence="16" type="ORF">A7L45_11580</name>
</gene>
<evidence type="ECO:0000256" key="8">
    <source>
        <dbReference type="ARBA" id="ARBA00022840"/>
    </source>
</evidence>
<keyword evidence="2 14" id="KW-0963">Cytoplasm</keyword>
<keyword evidence="7 14" id="KW-0862">Zinc</keyword>
<evidence type="ECO:0000256" key="13">
    <source>
        <dbReference type="ARBA" id="ARBA00048300"/>
    </source>
</evidence>
<sequence>MENLGLNEIRESFLTFFEGKEHLRLESFPLVPKNDNSLLLVNAGMQPLKSYFTGIQTPPSVRITDCQKCIRTGDIENVGKTSRHGTFFEMLGNFSFGDYFKQEIIPWAWEYVTEVLNIPKEMLYVTVYLEDDEAFNVWNKNTNIDPLHIFKLGKEENFWEIGQGPCGPSSEIHFDRNVKLGRIKTSEEFIEAGNEDRIIEFWNLVFTQFDKDEKGNYNKLKNPNIDTGMGLERISAIMQGTDSIFEVDTIKNILNEVSRVTGAKCGESPASDVSLKIITDHVRSTTFMISDGILPSNEGRGYVLRRLIRRAARHGRLLGIKNTFLYELCDMVIKNSCVAYPELSEKSSYIKKVVKIEEERFLETIDSGMDILKGYIEELGVNNDKILGGDKAFKLYDTYGFPYELTEEILEDVGIKIDLKEFNTEMQNQRQMARDARGHSDYMGNADNVLNLIPKDIEIKFEGYDKTELFSKVKVLISEGEIVTELSKGSKGIIVTEVTPFYAEMGGQIGDKGIIFNDNFKAEVYDCKKNISGKIVHLVKMIDGKLLAGELVTLKVNEDRRNEICRNHSATHLLQEALKKVLGDHVHQSGSYVNEDRLRFDFTHFSALTEMEVIKVQKIVNDNILKAYTVNTSVMTIEKAKESGAIALFDEKYKNDVRVVSIGEFSKELCGGTHVKNTGEIGLFKILSESGVAAGVRRIEAITGINSIEFLEDKNNQLKDIASTLKCSEKDIINKLQIQLVELKDKEKEIILLKGKLASSSVDEMLNNVKEVKGVKVICGTVRNMDSDALRDLADKLRDKLGDGLVVLGSSVGDKVQFIAMASKSAIDKGIHCGKIIKEVAMIAGGGGGGRPNMAEAGGKLPDKLDEAIENVCSIIERLVK</sequence>
<keyword evidence="5 14" id="KW-0479">Metal-binding</keyword>
<dbReference type="GO" id="GO:0140096">
    <property type="term" value="F:catalytic activity, acting on a protein"/>
    <property type="evidence" value="ECO:0007669"/>
    <property type="project" value="UniProtKB-ARBA"/>
</dbReference>
<keyword evidence="10 14" id="KW-0648">Protein biosynthesis</keyword>
<feature type="binding site" evidence="14">
    <location>
        <position position="568"/>
    </location>
    <ligand>
        <name>Zn(2+)</name>
        <dbReference type="ChEBI" id="CHEBI:29105"/>
    </ligand>
</feature>
<protein>
    <recommendedName>
        <fullName evidence="14">Alanine--tRNA ligase</fullName>
        <ecNumber evidence="14">6.1.1.7</ecNumber>
    </recommendedName>
    <alternativeName>
        <fullName evidence="14">Alanyl-tRNA synthetase</fullName>
        <shortName evidence="14">AlaRS</shortName>
    </alternativeName>
</protein>
<evidence type="ECO:0000256" key="3">
    <source>
        <dbReference type="ARBA" id="ARBA00022555"/>
    </source>
</evidence>
<dbReference type="Gene3D" id="3.30.980.10">
    <property type="entry name" value="Threonyl-trna Synthetase, Chain A, domain 2"/>
    <property type="match status" value="1"/>
</dbReference>
<dbReference type="NCBIfam" id="TIGR00344">
    <property type="entry name" value="alaS"/>
    <property type="match status" value="1"/>
</dbReference>
<dbReference type="InterPro" id="IPR023033">
    <property type="entry name" value="Ala_tRNA_ligase_euk/bac"/>
</dbReference>
<evidence type="ECO:0000256" key="11">
    <source>
        <dbReference type="ARBA" id="ARBA00023146"/>
    </source>
</evidence>
<dbReference type="Gene3D" id="2.40.30.130">
    <property type="match status" value="1"/>
</dbReference>
<dbReference type="CDD" id="cd00673">
    <property type="entry name" value="AlaRS_core"/>
    <property type="match status" value="1"/>
</dbReference>
<keyword evidence="17" id="KW-1185">Reference proteome</keyword>
<dbReference type="InterPro" id="IPR045864">
    <property type="entry name" value="aa-tRNA-synth_II/BPL/LPL"/>
</dbReference>
<dbReference type="EC" id="6.1.1.7" evidence="14"/>
<dbReference type="Pfam" id="PF07973">
    <property type="entry name" value="tRNA_SAD"/>
    <property type="match status" value="1"/>
</dbReference>
<dbReference type="Pfam" id="PF02272">
    <property type="entry name" value="DHHA1"/>
    <property type="match status" value="1"/>
</dbReference>
<dbReference type="PANTHER" id="PTHR11777:SF9">
    <property type="entry name" value="ALANINE--TRNA LIGASE, CYTOPLASMIC"/>
    <property type="match status" value="1"/>
</dbReference>
<dbReference type="GO" id="GO:0005829">
    <property type="term" value="C:cytosol"/>
    <property type="evidence" value="ECO:0007669"/>
    <property type="project" value="TreeGrafter"/>
</dbReference>
<feature type="binding site" evidence="14">
    <location>
        <position position="674"/>
    </location>
    <ligand>
        <name>Zn(2+)</name>
        <dbReference type="ChEBI" id="CHEBI:29105"/>
    </ligand>
</feature>
<keyword evidence="6 14" id="KW-0547">Nucleotide-binding</keyword>
<dbReference type="InterPro" id="IPR003156">
    <property type="entry name" value="DHHA1_dom"/>
</dbReference>
<evidence type="ECO:0000256" key="14">
    <source>
        <dbReference type="HAMAP-Rule" id="MF_00036"/>
    </source>
</evidence>
<comment type="domain">
    <text evidence="14">Consists of three domains; the N-terminal catalytic domain, the editing domain and the C-terminal C-Ala domain. The editing domain removes incorrectly charged amino acids, while the C-Ala domain, along with tRNA(Ala), serves as a bridge to cooperatively bring together the editing and aminoacylation centers thus stimulating deacylation of misacylated tRNAs.</text>
</comment>
<dbReference type="KEGG" id="ceu:A7L45_11580"/>
<dbReference type="FunFam" id="3.30.980.10:FF:000004">
    <property type="entry name" value="Alanine--tRNA ligase, cytoplasmic"/>
    <property type="match status" value="1"/>
</dbReference>
<dbReference type="FunFam" id="3.30.930.10:FF:000046">
    <property type="entry name" value="Alanine--tRNA ligase"/>
    <property type="match status" value="1"/>
</dbReference>
<dbReference type="InterPro" id="IPR018164">
    <property type="entry name" value="Ala-tRNA-synth_IIc_N"/>
</dbReference>
<comment type="similarity">
    <text evidence="1 14">Belongs to the class-II aminoacyl-tRNA synthetase family.</text>
</comment>
<dbReference type="PANTHER" id="PTHR11777">
    <property type="entry name" value="ALANYL-TRNA SYNTHETASE"/>
    <property type="match status" value="1"/>
</dbReference>
<evidence type="ECO:0000256" key="7">
    <source>
        <dbReference type="ARBA" id="ARBA00022833"/>
    </source>
</evidence>
<dbReference type="FunFam" id="3.10.310.40:FF:000001">
    <property type="entry name" value="Alanine--tRNA ligase"/>
    <property type="match status" value="1"/>
</dbReference>
<reference evidence="17" key="1">
    <citation type="journal article" date="2016" name="Front. Microbiol.">
        <title>Complete Genome Sequence of Clostridium estertheticum DSM 8809, a Microbe Identified in Spoiled Vacuum Packed Beef.</title>
        <authorList>
            <person name="Yu Z."/>
            <person name="Gunn L."/>
            <person name="Brennan E."/>
            <person name="Reid R."/>
            <person name="Wall P.G."/>
            <person name="Gaora O.P."/>
            <person name="Hurley D."/>
            <person name="Bolton D."/>
            <person name="Fanning S."/>
        </authorList>
    </citation>
    <scope>NUCLEOTIDE SEQUENCE [LARGE SCALE GENOMIC DNA]</scope>
    <source>
        <strain evidence="17">DSM 8809</strain>
    </source>
</reference>
<evidence type="ECO:0000256" key="10">
    <source>
        <dbReference type="ARBA" id="ARBA00022917"/>
    </source>
</evidence>
<dbReference type="FunFam" id="3.30.54.20:FF:000001">
    <property type="entry name" value="Alanine--tRNA ligase"/>
    <property type="match status" value="1"/>
</dbReference>
<dbReference type="GO" id="GO:0000049">
    <property type="term" value="F:tRNA binding"/>
    <property type="evidence" value="ECO:0007669"/>
    <property type="project" value="UniProtKB-KW"/>
</dbReference>
<keyword evidence="8 14" id="KW-0067">ATP-binding</keyword>
<evidence type="ECO:0000256" key="1">
    <source>
        <dbReference type="ARBA" id="ARBA00008226"/>
    </source>
</evidence>
<comment type="catalytic activity">
    <reaction evidence="13 14">
        <text>tRNA(Ala) + L-alanine + ATP = L-alanyl-tRNA(Ala) + AMP + diphosphate</text>
        <dbReference type="Rhea" id="RHEA:12540"/>
        <dbReference type="Rhea" id="RHEA-COMP:9657"/>
        <dbReference type="Rhea" id="RHEA-COMP:9923"/>
        <dbReference type="ChEBI" id="CHEBI:30616"/>
        <dbReference type="ChEBI" id="CHEBI:33019"/>
        <dbReference type="ChEBI" id="CHEBI:57972"/>
        <dbReference type="ChEBI" id="CHEBI:78442"/>
        <dbReference type="ChEBI" id="CHEBI:78497"/>
        <dbReference type="ChEBI" id="CHEBI:456215"/>
        <dbReference type="EC" id="6.1.1.7"/>
    </reaction>
</comment>
<dbReference type="InterPro" id="IPR009000">
    <property type="entry name" value="Transl_B-barrel_sf"/>
</dbReference>
<keyword evidence="4 14" id="KW-0436">Ligase</keyword>
<dbReference type="HAMAP" id="MF_00036_B">
    <property type="entry name" value="Ala_tRNA_synth_B"/>
    <property type="match status" value="1"/>
</dbReference>
<dbReference type="SMART" id="SM00863">
    <property type="entry name" value="tRNA_SAD"/>
    <property type="match status" value="1"/>
</dbReference>
<dbReference type="GO" id="GO:0004813">
    <property type="term" value="F:alanine-tRNA ligase activity"/>
    <property type="evidence" value="ECO:0007669"/>
    <property type="project" value="UniProtKB-UniRule"/>
</dbReference>
<keyword evidence="9 14" id="KW-0694">RNA-binding</keyword>
<dbReference type="SUPFAM" id="SSF55186">
    <property type="entry name" value="ThrRS/AlaRS common domain"/>
    <property type="match status" value="1"/>
</dbReference>
<dbReference type="InterPro" id="IPR018165">
    <property type="entry name" value="Ala-tRNA-synth_IIc_core"/>
</dbReference>
<dbReference type="Proteomes" id="UP000182569">
    <property type="component" value="Chromosome"/>
</dbReference>
<keyword evidence="11 14" id="KW-0030">Aminoacyl-tRNA synthetase</keyword>
<comment type="function">
    <text evidence="12 14">Catalyzes the attachment of alanine to tRNA(Ala) in a two-step reaction: alanine is first activated by ATP to form Ala-AMP and then transferred to the acceptor end of tRNA(Ala). Also edits incorrectly charged Ser-tRNA(Ala) and Gly-tRNA(Ala) via its editing domain.</text>
</comment>
<feature type="domain" description="Alanyl-transfer RNA synthetases family profile" evidence="15">
    <location>
        <begin position="4"/>
        <end position="713"/>
    </location>
</feature>
<name>A0A1J0GH72_9CLOT</name>
<evidence type="ECO:0000256" key="6">
    <source>
        <dbReference type="ARBA" id="ARBA00022741"/>
    </source>
</evidence>
<dbReference type="FunFam" id="2.40.30.130:FF:000001">
    <property type="entry name" value="Alanine--tRNA ligase"/>
    <property type="match status" value="1"/>
</dbReference>
<dbReference type="STRING" id="1552.A7L45_11580"/>
<dbReference type="Gene3D" id="6.10.250.550">
    <property type="match status" value="1"/>
</dbReference>
<comment type="cofactor">
    <cofactor evidence="14">
        <name>Zn(2+)</name>
        <dbReference type="ChEBI" id="CHEBI:29105"/>
    </cofactor>
    <text evidence="14">Binds 1 zinc ion per subunit.</text>
</comment>
<dbReference type="Pfam" id="PF01411">
    <property type="entry name" value="tRNA-synt_2c"/>
    <property type="match status" value="1"/>
</dbReference>
<feature type="binding site" evidence="14">
    <location>
        <position position="670"/>
    </location>
    <ligand>
        <name>Zn(2+)</name>
        <dbReference type="ChEBI" id="CHEBI:29105"/>
    </ligand>
</feature>
<evidence type="ECO:0000256" key="12">
    <source>
        <dbReference type="ARBA" id="ARBA00024779"/>
    </source>
</evidence>
<accession>A0A1J0GH72</accession>
<comment type="subcellular location">
    <subcellularLocation>
        <location evidence="14">Cytoplasm</location>
    </subcellularLocation>
</comment>
<dbReference type="RefSeq" id="WP_071612959.1">
    <property type="nucleotide sequence ID" value="NZ_CP015756.1"/>
</dbReference>
<evidence type="ECO:0000256" key="5">
    <source>
        <dbReference type="ARBA" id="ARBA00022723"/>
    </source>
</evidence>